<feature type="compositionally biased region" description="Basic residues" evidence="1">
    <location>
        <begin position="100"/>
        <end position="119"/>
    </location>
</feature>
<dbReference type="EMBL" id="MU826895">
    <property type="protein sequence ID" value="KAJ7369649.1"/>
    <property type="molecule type" value="Genomic_DNA"/>
</dbReference>
<evidence type="ECO:0000259" key="2">
    <source>
        <dbReference type="Pfam" id="PF13837"/>
    </source>
</evidence>
<proteinExistence type="predicted"/>
<dbReference type="Proteomes" id="UP001163046">
    <property type="component" value="Unassembled WGS sequence"/>
</dbReference>
<evidence type="ECO:0000256" key="1">
    <source>
        <dbReference type="SAM" id="MobiDB-lite"/>
    </source>
</evidence>
<sequence length="128" mass="14463">MSIFRTGAQCKARLKYLQDEYKRVKDHNSRSGNNRETFEYFDEMDEVLGCRPNITPKSVVECGLDDDITTTRDSDSPQPSGSQDSDNELEEEFEKNLKGNPKRSRKPAKGKMPAAKKAKAVSSETNEL</sequence>
<dbReference type="OrthoDB" id="5959909at2759"/>
<protein>
    <recommendedName>
        <fullName evidence="2">Myb/SANT-like DNA-binding domain-containing protein</fullName>
    </recommendedName>
</protein>
<name>A0A9W9YVR5_9CNID</name>
<gene>
    <name evidence="3" type="ORF">OS493_037332</name>
</gene>
<comment type="caution">
    <text evidence="3">The sequence shown here is derived from an EMBL/GenBank/DDBJ whole genome shotgun (WGS) entry which is preliminary data.</text>
</comment>
<evidence type="ECO:0000313" key="4">
    <source>
        <dbReference type="Proteomes" id="UP001163046"/>
    </source>
</evidence>
<dbReference type="AlphaFoldDB" id="A0A9W9YVR5"/>
<dbReference type="InterPro" id="IPR044822">
    <property type="entry name" value="Myb_DNA-bind_4"/>
</dbReference>
<reference evidence="3" key="1">
    <citation type="submission" date="2023-01" db="EMBL/GenBank/DDBJ databases">
        <title>Genome assembly of the deep-sea coral Lophelia pertusa.</title>
        <authorList>
            <person name="Herrera S."/>
            <person name="Cordes E."/>
        </authorList>
    </citation>
    <scope>NUCLEOTIDE SEQUENCE</scope>
    <source>
        <strain evidence="3">USNM1676648</strain>
        <tissue evidence="3">Polyp</tissue>
    </source>
</reference>
<feature type="non-terminal residue" evidence="3">
    <location>
        <position position="128"/>
    </location>
</feature>
<feature type="domain" description="Myb/SANT-like DNA-binding" evidence="2">
    <location>
        <begin position="3"/>
        <end position="47"/>
    </location>
</feature>
<dbReference type="PANTHER" id="PTHR47595">
    <property type="entry name" value="HEAT SHOCK 70 KDA PROTEIN 14"/>
    <property type="match status" value="1"/>
</dbReference>
<organism evidence="3 4">
    <name type="scientific">Desmophyllum pertusum</name>
    <dbReference type="NCBI Taxonomy" id="174260"/>
    <lineage>
        <taxon>Eukaryota</taxon>
        <taxon>Metazoa</taxon>
        <taxon>Cnidaria</taxon>
        <taxon>Anthozoa</taxon>
        <taxon>Hexacorallia</taxon>
        <taxon>Scleractinia</taxon>
        <taxon>Caryophylliina</taxon>
        <taxon>Caryophylliidae</taxon>
        <taxon>Desmophyllum</taxon>
    </lineage>
</organism>
<feature type="region of interest" description="Disordered" evidence="1">
    <location>
        <begin position="64"/>
        <end position="128"/>
    </location>
</feature>
<dbReference type="PANTHER" id="PTHR47595:SF1">
    <property type="entry name" value="MYB_SANT-LIKE DNA-BINDING DOMAIN-CONTAINING PROTEIN"/>
    <property type="match status" value="1"/>
</dbReference>
<keyword evidence="4" id="KW-1185">Reference proteome</keyword>
<dbReference type="Pfam" id="PF13837">
    <property type="entry name" value="Myb_DNA-bind_4"/>
    <property type="match status" value="1"/>
</dbReference>
<accession>A0A9W9YVR5</accession>
<evidence type="ECO:0000313" key="3">
    <source>
        <dbReference type="EMBL" id="KAJ7369649.1"/>
    </source>
</evidence>